<comment type="subcellular location">
    <subcellularLocation>
        <location evidence="2">Cell membrane</location>
        <topology evidence="2">Multi-pass membrane protein</topology>
    </subcellularLocation>
</comment>
<dbReference type="CDD" id="cd00082">
    <property type="entry name" value="HisKA"/>
    <property type="match status" value="1"/>
</dbReference>
<dbReference type="GO" id="GO:0000155">
    <property type="term" value="F:phosphorelay sensor kinase activity"/>
    <property type="evidence" value="ECO:0007669"/>
    <property type="project" value="InterPro"/>
</dbReference>
<keyword evidence="5" id="KW-0808">Transferase</keyword>
<proteinExistence type="predicted"/>
<organism evidence="13 14">
    <name type="scientific">Butyrivibrio hungatei</name>
    <dbReference type="NCBI Taxonomy" id="185008"/>
    <lineage>
        <taxon>Bacteria</taxon>
        <taxon>Bacillati</taxon>
        <taxon>Bacillota</taxon>
        <taxon>Clostridia</taxon>
        <taxon>Lachnospirales</taxon>
        <taxon>Lachnospiraceae</taxon>
        <taxon>Butyrivibrio</taxon>
    </lineage>
</organism>
<dbReference type="EC" id="2.7.13.3" evidence="3"/>
<dbReference type="PANTHER" id="PTHR45453:SF2">
    <property type="entry name" value="HISTIDINE KINASE"/>
    <property type="match status" value="1"/>
</dbReference>
<comment type="catalytic activity">
    <reaction evidence="1">
        <text>ATP + protein L-histidine = ADP + protein N-phospho-L-histidine.</text>
        <dbReference type="EC" id="2.7.13.3"/>
    </reaction>
</comment>
<evidence type="ECO:0000313" key="14">
    <source>
        <dbReference type="Proteomes" id="UP000179284"/>
    </source>
</evidence>
<keyword evidence="10 11" id="KW-0472">Membrane</keyword>
<evidence type="ECO:0000256" key="11">
    <source>
        <dbReference type="SAM" id="Phobius"/>
    </source>
</evidence>
<gene>
    <name evidence="13" type="ORF">bhn_I2005</name>
</gene>
<evidence type="ECO:0000256" key="8">
    <source>
        <dbReference type="ARBA" id="ARBA00022989"/>
    </source>
</evidence>
<keyword evidence="6 11" id="KW-0812">Transmembrane</keyword>
<evidence type="ECO:0000256" key="7">
    <source>
        <dbReference type="ARBA" id="ARBA00022777"/>
    </source>
</evidence>
<dbReference type="SUPFAM" id="SSF55874">
    <property type="entry name" value="ATPase domain of HSP90 chaperone/DNA topoisomerase II/histidine kinase"/>
    <property type="match status" value="1"/>
</dbReference>
<dbReference type="KEGG" id="bhu:bhn_I2005"/>
<evidence type="ECO:0000256" key="5">
    <source>
        <dbReference type="ARBA" id="ARBA00022679"/>
    </source>
</evidence>
<accession>A0A1D9P364</accession>
<feature type="transmembrane region" description="Helical" evidence="11">
    <location>
        <begin position="17"/>
        <end position="35"/>
    </location>
</feature>
<evidence type="ECO:0000256" key="4">
    <source>
        <dbReference type="ARBA" id="ARBA00022475"/>
    </source>
</evidence>
<evidence type="ECO:0000256" key="2">
    <source>
        <dbReference type="ARBA" id="ARBA00004651"/>
    </source>
</evidence>
<keyword evidence="7 13" id="KW-0418">Kinase</keyword>
<dbReference type="InterPro" id="IPR050351">
    <property type="entry name" value="BphY/WalK/GraS-like"/>
</dbReference>
<evidence type="ECO:0000256" key="10">
    <source>
        <dbReference type="ARBA" id="ARBA00023136"/>
    </source>
</evidence>
<protein>
    <recommendedName>
        <fullName evidence="3">histidine kinase</fullName>
        <ecNumber evidence="3">2.7.13.3</ecNumber>
    </recommendedName>
</protein>
<dbReference type="EMBL" id="CP017831">
    <property type="protein sequence ID" value="AOZ97038.1"/>
    <property type="molecule type" value="Genomic_DNA"/>
</dbReference>
<dbReference type="InterPro" id="IPR003594">
    <property type="entry name" value="HATPase_dom"/>
</dbReference>
<keyword evidence="4" id="KW-1003">Cell membrane</keyword>
<evidence type="ECO:0000256" key="6">
    <source>
        <dbReference type="ARBA" id="ARBA00022692"/>
    </source>
</evidence>
<dbReference type="RefSeq" id="WP_083386092.1">
    <property type="nucleotide sequence ID" value="NZ_CP017831.1"/>
</dbReference>
<dbReference type="Gene3D" id="3.30.565.10">
    <property type="entry name" value="Histidine kinase-like ATPase, C-terminal domain"/>
    <property type="match status" value="1"/>
</dbReference>
<keyword evidence="8 11" id="KW-1133">Transmembrane helix</keyword>
<evidence type="ECO:0000259" key="12">
    <source>
        <dbReference type="PROSITE" id="PS50109"/>
    </source>
</evidence>
<reference evidence="14" key="1">
    <citation type="submission" date="2016-10" db="EMBL/GenBank/DDBJ databases">
        <title>The complete genome sequence of the rumen bacterium Butyrivibrio hungatei MB2003.</title>
        <authorList>
            <person name="Palevich N."/>
            <person name="Kelly W.J."/>
            <person name="Leahy S.C."/>
            <person name="Altermann E."/>
            <person name="Rakonjac J."/>
            <person name="Attwood G.T."/>
        </authorList>
    </citation>
    <scope>NUCLEOTIDE SEQUENCE [LARGE SCALE GENOMIC DNA]</scope>
    <source>
        <strain evidence="14">MB2003</strain>
    </source>
</reference>
<dbReference type="InterPro" id="IPR036890">
    <property type="entry name" value="HATPase_C_sf"/>
</dbReference>
<dbReference type="OrthoDB" id="9780487at2"/>
<feature type="domain" description="Histidine kinase" evidence="12">
    <location>
        <begin position="71"/>
        <end position="279"/>
    </location>
</feature>
<dbReference type="Proteomes" id="UP000179284">
    <property type="component" value="Chromosome I"/>
</dbReference>
<dbReference type="Pfam" id="PF02518">
    <property type="entry name" value="HATPase_c"/>
    <property type="match status" value="1"/>
</dbReference>
<keyword evidence="9" id="KW-0902">Two-component regulatory system</keyword>
<name>A0A1D9P364_9FIRM</name>
<dbReference type="GO" id="GO:0005886">
    <property type="term" value="C:plasma membrane"/>
    <property type="evidence" value="ECO:0007669"/>
    <property type="project" value="UniProtKB-SubCell"/>
</dbReference>
<dbReference type="SMART" id="SM00387">
    <property type="entry name" value="HATPase_c"/>
    <property type="match status" value="1"/>
</dbReference>
<evidence type="ECO:0000313" key="13">
    <source>
        <dbReference type="EMBL" id="AOZ97038.1"/>
    </source>
</evidence>
<dbReference type="PANTHER" id="PTHR45453">
    <property type="entry name" value="PHOSPHATE REGULON SENSOR PROTEIN PHOR"/>
    <property type="match status" value="1"/>
</dbReference>
<dbReference type="InterPro" id="IPR005467">
    <property type="entry name" value="His_kinase_dom"/>
</dbReference>
<evidence type="ECO:0000256" key="3">
    <source>
        <dbReference type="ARBA" id="ARBA00012438"/>
    </source>
</evidence>
<dbReference type="GO" id="GO:0016036">
    <property type="term" value="P:cellular response to phosphate starvation"/>
    <property type="evidence" value="ECO:0007669"/>
    <property type="project" value="TreeGrafter"/>
</dbReference>
<evidence type="ECO:0000256" key="9">
    <source>
        <dbReference type="ARBA" id="ARBA00023012"/>
    </source>
</evidence>
<dbReference type="InterPro" id="IPR003661">
    <property type="entry name" value="HisK_dim/P_dom"/>
</dbReference>
<dbReference type="AlphaFoldDB" id="A0A1D9P364"/>
<dbReference type="PROSITE" id="PS50109">
    <property type="entry name" value="HIS_KIN"/>
    <property type="match status" value="1"/>
</dbReference>
<dbReference type="GO" id="GO:0004721">
    <property type="term" value="F:phosphoprotein phosphatase activity"/>
    <property type="evidence" value="ECO:0007669"/>
    <property type="project" value="TreeGrafter"/>
</dbReference>
<sequence>MLVFVVVCVLYRAASDFIFYGISFILLITAVACIYNQHVIKSSSISEPEKETDDDSAKWEAIREKEDFFALWAHQIKTPIAAMKLLLADEEPDMGDCKRELFKIENYVETALNYLRFEGMSGDMLLEKTSLEPLVKQVVKKYSTIFIHKHLSVELENLDITILTDEKWLSFVLEQALSNALKYTKEGGIKIFTRIPEEGKTTADTEIVIRDTGVGISSEDLPRVFEKGYTGYNGRMDMKASGIGLYLCKGVCDKLGHKIRIESEVSKGTDVVITVCKEKVNIGNLTKM</sequence>
<keyword evidence="14" id="KW-1185">Reference proteome</keyword>
<evidence type="ECO:0000256" key="1">
    <source>
        <dbReference type="ARBA" id="ARBA00000085"/>
    </source>
</evidence>